<feature type="transmembrane region" description="Helical" evidence="6">
    <location>
        <begin position="335"/>
        <end position="359"/>
    </location>
</feature>
<keyword evidence="6" id="KW-1133">Transmembrane helix</keyword>
<keyword evidence="5" id="KW-0902">Two-component regulatory system</keyword>
<dbReference type="EC" id="2.7.13.3" evidence="2"/>
<keyword evidence="6" id="KW-0472">Membrane</keyword>
<protein>
    <recommendedName>
        <fullName evidence="2">histidine kinase</fullName>
        <ecNumber evidence="2">2.7.13.3</ecNumber>
    </recommendedName>
</protein>
<dbReference type="InterPro" id="IPR036890">
    <property type="entry name" value="HATPase_C_sf"/>
</dbReference>
<evidence type="ECO:0000256" key="3">
    <source>
        <dbReference type="ARBA" id="ARBA00022679"/>
    </source>
</evidence>
<feature type="transmembrane region" description="Helical" evidence="6">
    <location>
        <begin position="270"/>
        <end position="291"/>
    </location>
</feature>
<evidence type="ECO:0000313" key="8">
    <source>
        <dbReference type="EMBL" id="MDP5276803.1"/>
    </source>
</evidence>
<reference evidence="8 9" key="1">
    <citation type="submission" date="2023-08" db="EMBL/GenBank/DDBJ databases">
        <authorList>
            <person name="Park J.-S."/>
        </authorList>
    </citation>
    <scope>NUCLEOTIDE SEQUENCE [LARGE SCALE GENOMIC DNA]</scope>
    <source>
        <strain evidence="8 9">2205SS18-9</strain>
    </source>
</reference>
<evidence type="ECO:0000256" key="6">
    <source>
        <dbReference type="SAM" id="Phobius"/>
    </source>
</evidence>
<feature type="transmembrane region" description="Helical" evidence="6">
    <location>
        <begin position="141"/>
        <end position="158"/>
    </location>
</feature>
<feature type="transmembrane region" description="Helical" evidence="6">
    <location>
        <begin position="164"/>
        <end position="189"/>
    </location>
</feature>
<feature type="transmembrane region" description="Helical" evidence="6">
    <location>
        <begin position="107"/>
        <end position="129"/>
    </location>
</feature>
<proteinExistence type="predicted"/>
<dbReference type="InterPro" id="IPR050482">
    <property type="entry name" value="Sensor_HK_TwoCompSys"/>
</dbReference>
<feature type="transmembrane region" description="Helical" evidence="6">
    <location>
        <begin position="232"/>
        <end position="258"/>
    </location>
</feature>
<dbReference type="Pfam" id="PF02518">
    <property type="entry name" value="HATPase_c"/>
    <property type="match status" value="1"/>
</dbReference>
<feature type="transmembrane region" description="Helical" evidence="6">
    <location>
        <begin position="5"/>
        <end position="26"/>
    </location>
</feature>
<feature type="transmembrane region" description="Helical" evidence="6">
    <location>
        <begin position="303"/>
        <end position="323"/>
    </location>
</feature>
<evidence type="ECO:0000313" key="9">
    <source>
        <dbReference type="Proteomes" id="UP001231941"/>
    </source>
</evidence>
<dbReference type="RefSeq" id="WP_305994112.1">
    <property type="nucleotide sequence ID" value="NZ_JAVAMP010000019.1"/>
</dbReference>
<comment type="catalytic activity">
    <reaction evidence="1">
        <text>ATP + protein L-histidine = ADP + protein N-phospho-L-histidine.</text>
        <dbReference type="EC" id="2.7.13.3"/>
    </reaction>
</comment>
<evidence type="ECO:0000256" key="4">
    <source>
        <dbReference type="ARBA" id="ARBA00022777"/>
    </source>
</evidence>
<gene>
    <name evidence="8" type="ORF">Q5Y73_22170</name>
</gene>
<feature type="domain" description="Histidine kinase/HSP90-like ATPase" evidence="7">
    <location>
        <begin position="647"/>
        <end position="740"/>
    </location>
</feature>
<feature type="transmembrane region" description="Helical" evidence="6">
    <location>
        <begin position="201"/>
        <end position="220"/>
    </location>
</feature>
<dbReference type="Gene3D" id="3.30.565.10">
    <property type="entry name" value="Histidine kinase-like ATPase, C-terminal domain"/>
    <property type="match status" value="1"/>
</dbReference>
<comment type="caution">
    <text evidence="8">The sequence shown here is derived from an EMBL/GenBank/DDBJ whole genome shotgun (WGS) entry which is preliminary data.</text>
</comment>
<accession>A0ABT9J5B7</accession>
<dbReference type="InterPro" id="IPR003594">
    <property type="entry name" value="HATPase_dom"/>
</dbReference>
<evidence type="ECO:0000256" key="5">
    <source>
        <dbReference type="ARBA" id="ARBA00023012"/>
    </source>
</evidence>
<keyword evidence="6" id="KW-0812">Transmembrane</keyword>
<name>A0ABT9J5B7_9BACL</name>
<dbReference type="CDD" id="cd16917">
    <property type="entry name" value="HATPase_UhpB-NarQ-NarX-like"/>
    <property type="match status" value="1"/>
</dbReference>
<organism evidence="8 9">
    <name type="scientific">Chengkuizengella axinellae</name>
    <dbReference type="NCBI Taxonomy" id="3064388"/>
    <lineage>
        <taxon>Bacteria</taxon>
        <taxon>Bacillati</taxon>
        <taxon>Bacillota</taxon>
        <taxon>Bacilli</taxon>
        <taxon>Bacillales</taxon>
        <taxon>Paenibacillaceae</taxon>
        <taxon>Chengkuizengella</taxon>
    </lineage>
</organism>
<dbReference type="PANTHER" id="PTHR24421:SF10">
    <property type="entry name" value="NITRATE_NITRITE SENSOR PROTEIN NARQ"/>
    <property type="match status" value="1"/>
</dbReference>
<keyword evidence="9" id="KW-1185">Reference proteome</keyword>
<evidence type="ECO:0000256" key="1">
    <source>
        <dbReference type="ARBA" id="ARBA00000085"/>
    </source>
</evidence>
<feature type="transmembrane region" description="Helical" evidence="6">
    <location>
        <begin position="365"/>
        <end position="389"/>
    </location>
</feature>
<keyword evidence="3" id="KW-0808">Transferase</keyword>
<dbReference type="SUPFAM" id="SSF55874">
    <property type="entry name" value="ATPase domain of HSP90 chaperone/DNA topoisomerase II/histidine kinase"/>
    <property type="match status" value="1"/>
</dbReference>
<evidence type="ECO:0000259" key="7">
    <source>
        <dbReference type="Pfam" id="PF02518"/>
    </source>
</evidence>
<dbReference type="Proteomes" id="UP001231941">
    <property type="component" value="Unassembled WGS sequence"/>
</dbReference>
<evidence type="ECO:0000256" key="2">
    <source>
        <dbReference type="ARBA" id="ARBA00012438"/>
    </source>
</evidence>
<keyword evidence="4" id="KW-0418">Kinase</keyword>
<dbReference type="PANTHER" id="PTHR24421">
    <property type="entry name" value="NITRATE/NITRITE SENSOR PROTEIN NARX-RELATED"/>
    <property type="match status" value="1"/>
</dbReference>
<dbReference type="EMBL" id="JAVAMP010000019">
    <property type="protein sequence ID" value="MDP5276803.1"/>
    <property type="molecule type" value="Genomic_DNA"/>
</dbReference>
<sequence>MRKKLLFMFLICAVAMSLGWFIYITLSYPFTGIVLEKNDDDEWVIEEFDSVGVDVGLKLNDIILEIDNLNPNEFFTVQKFHSLEQFNQVLVLRNNERIEINKQHSPVLSIFEIFILLSSLLCLLFIYILFNKTTPSKSIKYLMMVHFVFFIIFITAGASSRSDIFATIIILIVVPLSPIVFLNFLYEFLREKGGITFTTKFFKYIYFFLIAVLIFPQLIYFLDHPRIYDFFAIFRTIVVILFLLGIILNIAFVTYIHLKYRKLKLYTSTIIRSVLFSLLLSFAPICILTIIPELLIETYLLDIKYSIWFMLFFPFSFTYLIISKQIYDLNVITRRVLFITIFSLLPSIFIISLIIYIFIPEVSLMQLPAAVLILSLILFVTLFSTRYIINKFEKWIYPKRHSLKTNLNHIIEKLGAITNFHEFKSIILPEIIKLYKVHGAAIILIYKNNYESISEGTIDIKEVKNLLKFPKNLEEHPFYTSYLINQHNKYSSYLVLTKKINNTMLGLEEKQWLLLISSYLKICLENIYYLRKLRFELQEKERFRIATDLHDSTMQDLFFLKRRLGKVVENESINLEEIKEMDNILDYIDIINLNLRQGCFELYPYTIQDMGLKQAIHKLIEQLQSTHDLEISFISVNEVENYSVRQKRQLFRIIQELLDNTIKHACASSVNISFNIKNNILQLTYEDDGVGFNTKIISEGLYKPTDSGLDQVRYRVLDLNGKFKIISSTQSGVQIKMMFPIG</sequence>